<sequence>MQINDFSLRPYYPWTLKALISGKPSVGWLMDLCEQNYRYLMRLAPDMRRLNGTYLSRLDGAMDLYMEVLEQTPYTSLLHLTYYFAHESGQLPDPDVTIRIYHDSKQAEVLKLKQNSLPLNRGFIHPTLEQKWKVGLFLSKWLSYCVQQGHCFQSGHAVNPSEETPLAPV</sequence>
<dbReference type="Pfam" id="PF06853">
    <property type="entry name" value="DUF1249"/>
    <property type="match status" value="1"/>
</dbReference>
<gene>
    <name evidence="1" type="ORF">FHK82_09565</name>
</gene>
<accession>A0A558D160</accession>
<protein>
    <submittedName>
        <fullName evidence="1">DUF1249 domain-containing protein</fullName>
    </submittedName>
</protein>
<dbReference type="InterPro" id="IPR009659">
    <property type="entry name" value="DUF1249"/>
</dbReference>
<reference evidence="1 2" key="1">
    <citation type="submission" date="2019-07" db="EMBL/GenBank/DDBJ databases">
        <title>The pathways for chlorine oxyanion respiration interact through the shared metabolite chlorate.</title>
        <authorList>
            <person name="Barnum T.P."/>
            <person name="Cheng Y."/>
            <person name="Hill K.A."/>
            <person name="Lucas L.N."/>
            <person name="Carlson H.K."/>
            <person name="Coates J.D."/>
        </authorList>
    </citation>
    <scope>NUCLEOTIDE SEQUENCE [LARGE SCALE GENOMIC DNA]</scope>
    <source>
        <strain evidence="1">BK-3</strain>
    </source>
</reference>
<dbReference type="EMBL" id="VMRY01000040">
    <property type="protein sequence ID" value="TVT54749.1"/>
    <property type="molecule type" value="Genomic_DNA"/>
</dbReference>
<dbReference type="Proteomes" id="UP000317355">
    <property type="component" value="Unassembled WGS sequence"/>
</dbReference>
<evidence type="ECO:0000313" key="2">
    <source>
        <dbReference type="Proteomes" id="UP000317355"/>
    </source>
</evidence>
<dbReference type="PANTHER" id="PTHR38774">
    <property type="entry name" value="CYTOPLASMIC PROTEIN-RELATED"/>
    <property type="match status" value="1"/>
</dbReference>
<comment type="caution">
    <text evidence="1">The sequence shown here is derived from an EMBL/GenBank/DDBJ whole genome shotgun (WGS) entry which is preliminary data.</text>
</comment>
<dbReference type="PANTHER" id="PTHR38774:SF1">
    <property type="entry name" value="CYTOPLASMIC PROTEIN"/>
    <property type="match status" value="1"/>
</dbReference>
<name>A0A558D160_9GAMM</name>
<proteinExistence type="predicted"/>
<evidence type="ECO:0000313" key="1">
    <source>
        <dbReference type="EMBL" id="TVT54749.1"/>
    </source>
</evidence>
<dbReference type="AlphaFoldDB" id="A0A558D160"/>
<organism evidence="1 2">
    <name type="scientific">Sedimenticola thiotaurini</name>
    <dbReference type="NCBI Taxonomy" id="1543721"/>
    <lineage>
        <taxon>Bacteria</taxon>
        <taxon>Pseudomonadati</taxon>
        <taxon>Pseudomonadota</taxon>
        <taxon>Gammaproteobacteria</taxon>
        <taxon>Chromatiales</taxon>
        <taxon>Sedimenticolaceae</taxon>
        <taxon>Sedimenticola</taxon>
    </lineage>
</organism>